<evidence type="ECO:0000313" key="2">
    <source>
        <dbReference type="Proteomes" id="UP001234178"/>
    </source>
</evidence>
<comment type="caution">
    <text evidence="1">The sequence shown here is derived from an EMBL/GenBank/DDBJ whole genome shotgun (WGS) entry which is preliminary data.</text>
</comment>
<organism evidence="1 2">
    <name type="scientific">Daphnia magna</name>
    <dbReference type="NCBI Taxonomy" id="35525"/>
    <lineage>
        <taxon>Eukaryota</taxon>
        <taxon>Metazoa</taxon>
        <taxon>Ecdysozoa</taxon>
        <taxon>Arthropoda</taxon>
        <taxon>Crustacea</taxon>
        <taxon>Branchiopoda</taxon>
        <taxon>Diplostraca</taxon>
        <taxon>Cladocera</taxon>
        <taxon>Anomopoda</taxon>
        <taxon>Daphniidae</taxon>
        <taxon>Daphnia</taxon>
    </lineage>
</organism>
<gene>
    <name evidence="1" type="ORF">OUZ56_005740</name>
</gene>
<dbReference type="Proteomes" id="UP001234178">
    <property type="component" value="Unassembled WGS sequence"/>
</dbReference>
<protein>
    <submittedName>
        <fullName evidence="1">Uncharacterized protein</fullName>
    </submittedName>
</protein>
<reference evidence="1 2" key="1">
    <citation type="journal article" date="2023" name="Nucleic Acids Res.">
        <title>The hologenome of Daphnia magna reveals possible DNA methylation and microbiome-mediated evolution of the host genome.</title>
        <authorList>
            <person name="Chaturvedi A."/>
            <person name="Li X."/>
            <person name="Dhandapani V."/>
            <person name="Marshall H."/>
            <person name="Kissane S."/>
            <person name="Cuenca-Cambronero M."/>
            <person name="Asole G."/>
            <person name="Calvet F."/>
            <person name="Ruiz-Romero M."/>
            <person name="Marangio P."/>
            <person name="Guigo R."/>
            <person name="Rago D."/>
            <person name="Mirbahai L."/>
            <person name="Eastwood N."/>
            <person name="Colbourne J.K."/>
            <person name="Zhou J."/>
            <person name="Mallon E."/>
            <person name="Orsini L."/>
        </authorList>
    </citation>
    <scope>NUCLEOTIDE SEQUENCE [LARGE SCALE GENOMIC DNA]</scope>
    <source>
        <strain evidence="1">LRV0_1</strain>
    </source>
</reference>
<keyword evidence="2" id="KW-1185">Reference proteome</keyword>
<accession>A0ABQ9YTM7</accession>
<sequence length="100" mass="11600">MTNANPIEQINFKECYGKACCSQQLAILHVRCESLLEIVRREMKQMISYVPPREQSFHQYENGCPKMDIRGSPQRIHAFDKLVQMANIVPHDLNVILDVE</sequence>
<evidence type="ECO:0000313" key="1">
    <source>
        <dbReference type="EMBL" id="KAK4003996.1"/>
    </source>
</evidence>
<name>A0ABQ9YTM7_9CRUS</name>
<proteinExistence type="predicted"/>
<dbReference type="EMBL" id="JAOYFB010000001">
    <property type="protein sequence ID" value="KAK4003996.1"/>
    <property type="molecule type" value="Genomic_DNA"/>
</dbReference>